<dbReference type="Pfam" id="PF19834">
    <property type="entry name" value="DUF6314"/>
    <property type="match status" value="1"/>
</dbReference>
<dbReference type="EMBL" id="JWZX01002687">
    <property type="protein sequence ID" value="KOO27673.1"/>
    <property type="molecule type" value="Genomic_DNA"/>
</dbReference>
<proteinExistence type="predicted"/>
<evidence type="ECO:0000256" key="1">
    <source>
        <dbReference type="SAM" id="SignalP"/>
    </source>
</evidence>
<feature type="domain" description="DUF6314" evidence="2">
    <location>
        <begin position="43"/>
        <end position="191"/>
    </location>
</feature>
<sequence length="223" mass="24608">MIALAPLLLGATFSTPSYSRPPDDGEPQYIRPATADGLRTYMIGAWKLQKAMVYKSGGVSGRFTGSCVFEPLSDAVLRYEEQGEFTRQGSDESVATRNALLYDFSSPTGKVSVFFDAGSDRSSAEAIVAQARFLHSIEPSSLVLADVTVDDADADAKYEGYFEIERPNSFMLTWSMAGTRQEGQILSLFTRQSDKVEGVDLRSWEELIQAEVRDGRLKIYPSE</sequence>
<evidence type="ECO:0000259" key="2">
    <source>
        <dbReference type="Pfam" id="PF19834"/>
    </source>
</evidence>
<reference evidence="4" key="1">
    <citation type="journal article" date="2015" name="PLoS Genet.">
        <title>Genome Sequence and Transcriptome Analyses of Chrysochromulina tobin: Metabolic Tools for Enhanced Algal Fitness in the Prominent Order Prymnesiales (Haptophyceae).</title>
        <authorList>
            <person name="Hovde B.T."/>
            <person name="Deodato C.R."/>
            <person name="Hunsperger H.M."/>
            <person name="Ryken S.A."/>
            <person name="Yost W."/>
            <person name="Jha R.K."/>
            <person name="Patterson J."/>
            <person name="Monnat R.J. Jr."/>
            <person name="Barlow S.B."/>
            <person name="Starkenburg S.R."/>
            <person name="Cattolico R.A."/>
        </authorList>
    </citation>
    <scope>NUCLEOTIDE SEQUENCE</scope>
    <source>
        <strain evidence="4">CCMP291</strain>
    </source>
</reference>
<keyword evidence="1" id="KW-0732">Signal</keyword>
<keyword evidence="4" id="KW-1185">Reference proteome</keyword>
<evidence type="ECO:0000313" key="4">
    <source>
        <dbReference type="Proteomes" id="UP000037460"/>
    </source>
</evidence>
<accession>A0A0M0JN33</accession>
<feature type="chain" id="PRO_5005602063" description="DUF6314 domain-containing protein" evidence="1">
    <location>
        <begin position="20"/>
        <end position="223"/>
    </location>
</feature>
<feature type="signal peptide" evidence="1">
    <location>
        <begin position="1"/>
        <end position="19"/>
    </location>
</feature>
<gene>
    <name evidence="3" type="ORF">Ctob_009882</name>
</gene>
<comment type="caution">
    <text evidence="3">The sequence shown here is derived from an EMBL/GenBank/DDBJ whole genome shotgun (WGS) entry which is preliminary data.</text>
</comment>
<organism evidence="3 4">
    <name type="scientific">Chrysochromulina tobinii</name>
    <dbReference type="NCBI Taxonomy" id="1460289"/>
    <lineage>
        <taxon>Eukaryota</taxon>
        <taxon>Haptista</taxon>
        <taxon>Haptophyta</taxon>
        <taxon>Prymnesiophyceae</taxon>
        <taxon>Prymnesiales</taxon>
        <taxon>Chrysochromulinaceae</taxon>
        <taxon>Chrysochromulina</taxon>
    </lineage>
</organism>
<protein>
    <recommendedName>
        <fullName evidence="2">DUF6314 domain-containing protein</fullName>
    </recommendedName>
</protein>
<dbReference type="InterPro" id="IPR045632">
    <property type="entry name" value="DUF6314"/>
</dbReference>
<dbReference type="Proteomes" id="UP000037460">
    <property type="component" value="Unassembled WGS sequence"/>
</dbReference>
<dbReference type="AlphaFoldDB" id="A0A0M0JN33"/>
<evidence type="ECO:0000313" key="3">
    <source>
        <dbReference type="EMBL" id="KOO27673.1"/>
    </source>
</evidence>
<name>A0A0M0JN33_9EUKA</name>